<keyword evidence="1 4" id="KW-0963">Cytoplasm</keyword>
<evidence type="ECO:0000256" key="4">
    <source>
        <dbReference type="PIRNR" id="PIRNR019401"/>
    </source>
</evidence>
<dbReference type="AlphaFoldDB" id="A0A346NKS6"/>
<keyword evidence="3 4" id="KW-0238">DNA-binding</keyword>
<dbReference type="Gene3D" id="1.10.1220.10">
    <property type="entry name" value="Met repressor-like"/>
    <property type="match status" value="1"/>
</dbReference>
<dbReference type="KEGG" id="salm:D0Y50_07000"/>
<evidence type="ECO:0000256" key="1">
    <source>
        <dbReference type="ARBA" id="ARBA00022490"/>
    </source>
</evidence>
<sequence>MKSIEIDDDLYAFIAGETKHIGESASDILRRLLMPQFNPEQTAETQPGQRPAEPAAGKPATAQKATVTAAANKAAAQKTATSSRATGGQKSAPAASRGRKTVNRGEILKRATPEALKEYTKRVDLFLFMLAQLHELHPESFKQVEQIKGKNRVYFATSKEALLNTGSSTNPKQIPGSEYWVVTNNNTAKKVAMLEQVLQLLGYDQATCESLMNRFA</sequence>
<dbReference type="RefSeq" id="WP_117316137.1">
    <property type="nucleotide sequence ID" value="NZ_CP031769.1"/>
</dbReference>
<protein>
    <recommendedName>
        <fullName evidence="4">Negative modulator of initiation of replication</fullName>
    </recommendedName>
</protein>
<proteinExistence type="inferred from homology"/>
<dbReference type="Pfam" id="PF17206">
    <property type="entry name" value="SeqA_N"/>
    <property type="match status" value="1"/>
</dbReference>
<feature type="region of interest" description="Disordered" evidence="5">
    <location>
        <begin position="36"/>
        <end position="106"/>
    </location>
</feature>
<comment type="function">
    <text evidence="4">Negative regulator of replication initiation, which contributes to regulation of DNA replication and ensures that replication initiation occurs exactly once per chromosome per cell cycle. Binds to pairs of hemimethylated GATC sequences in the oriC region, thus preventing assembly of replication proteins and re-initiation at newly replicated origins. Repression is relieved when the region becomes fully methylated.</text>
</comment>
<name>A0A346NKS6_9ALTE</name>
<evidence type="ECO:0000256" key="2">
    <source>
        <dbReference type="ARBA" id="ARBA00022880"/>
    </source>
</evidence>
<dbReference type="NCBIfam" id="NF008389">
    <property type="entry name" value="PRK11187.1"/>
    <property type="match status" value="1"/>
</dbReference>
<dbReference type="Proteomes" id="UP000262073">
    <property type="component" value="Chromosome"/>
</dbReference>
<dbReference type="PIRSF" id="PIRSF019401">
    <property type="entry name" value="SeqA"/>
    <property type="match status" value="1"/>
</dbReference>
<dbReference type="GO" id="GO:0005737">
    <property type="term" value="C:cytoplasm"/>
    <property type="evidence" value="ECO:0007669"/>
    <property type="project" value="UniProtKB-SubCell"/>
</dbReference>
<dbReference type="InterPro" id="IPR010985">
    <property type="entry name" value="Ribbon_hlx_hlx"/>
</dbReference>
<dbReference type="EMBL" id="CP031769">
    <property type="protein sequence ID" value="AXR06133.1"/>
    <property type="molecule type" value="Genomic_DNA"/>
</dbReference>
<dbReference type="Gene3D" id="1.20.1380.10">
    <property type="entry name" value="Replication modulator SeqA, C-terminal DNA-binding domain"/>
    <property type="match status" value="1"/>
</dbReference>
<dbReference type="GO" id="GO:0006355">
    <property type="term" value="P:regulation of DNA-templated transcription"/>
    <property type="evidence" value="ECO:0007669"/>
    <property type="project" value="InterPro"/>
</dbReference>
<evidence type="ECO:0000259" key="7">
    <source>
        <dbReference type="Pfam" id="PF17206"/>
    </source>
</evidence>
<dbReference type="SUPFAM" id="SSF47598">
    <property type="entry name" value="Ribbon-helix-helix"/>
    <property type="match status" value="1"/>
</dbReference>
<dbReference type="InterPro" id="IPR033761">
    <property type="entry name" value="SeqA_N"/>
</dbReference>
<dbReference type="GO" id="GO:0003677">
    <property type="term" value="F:DNA binding"/>
    <property type="evidence" value="ECO:0007669"/>
    <property type="project" value="UniProtKB-KW"/>
</dbReference>
<evidence type="ECO:0000313" key="9">
    <source>
        <dbReference type="Proteomes" id="UP000262073"/>
    </source>
</evidence>
<evidence type="ECO:0000259" key="6">
    <source>
        <dbReference type="Pfam" id="PF03925"/>
    </source>
</evidence>
<dbReference type="InterPro" id="IPR005621">
    <property type="entry name" value="SeqA"/>
</dbReference>
<comment type="similarity">
    <text evidence="4">Belongs to the SeqA family.</text>
</comment>
<dbReference type="SUPFAM" id="SSF82808">
    <property type="entry name" value="Replication modulator SeqA, C-terminal DNA-binding domain"/>
    <property type="match status" value="1"/>
</dbReference>
<accession>A0A346NKS6</accession>
<feature type="compositionally biased region" description="Polar residues" evidence="5">
    <location>
        <begin position="38"/>
        <end position="48"/>
    </location>
</feature>
<feature type="domain" description="Replication modulator SeqA C-terminal DNA-binding" evidence="6">
    <location>
        <begin position="114"/>
        <end position="212"/>
    </location>
</feature>
<dbReference type="OrthoDB" id="5591069at2"/>
<comment type="subcellular location">
    <subcellularLocation>
        <location evidence="4">Cytoplasm</location>
    </subcellularLocation>
</comment>
<dbReference type="Pfam" id="PF03925">
    <property type="entry name" value="SeqA"/>
    <property type="match status" value="1"/>
</dbReference>
<gene>
    <name evidence="8" type="primary">seqA</name>
    <name evidence="8" type="ORF">D0Y50_07000</name>
</gene>
<keyword evidence="2 4" id="KW-0236">DNA replication inhibitor</keyword>
<evidence type="ECO:0000256" key="3">
    <source>
        <dbReference type="ARBA" id="ARBA00023125"/>
    </source>
</evidence>
<reference evidence="8 9" key="1">
    <citation type="submission" date="2018-08" db="EMBL/GenBank/DDBJ databases">
        <title>Salinimonas sediminis sp. nov., a piezophilic bacterium isolated from a deep-sea sediment sample from the New Britain Trench.</title>
        <authorList>
            <person name="Cao J."/>
        </authorList>
    </citation>
    <scope>NUCLEOTIDE SEQUENCE [LARGE SCALE GENOMIC DNA]</scope>
    <source>
        <strain evidence="8 9">N102</strain>
    </source>
</reference>
<dbReference type="InterPro" id="IPR036835">
    <property type="entry name" value="SeqA_DNA-bd_C_sf"/>
</dbReference>
<dbReference type="InterPro" id="IPR026577">
    <property type="entry name" value="SeqA_DNA-bd_C"/>
</dbReference>
<feature type="compositionally biased region" description="Low complexity" evidence="5">
    <location>
        <begin position="60"/>
        <end position="86"/>
    </location>
</feature>
<organism evidence="8 9">
    <name type="scientific">Salinimonas sediminis</name>
    <dbReference type="NCBI Taxonomy" id="2303538"/>
    <lineage>
        <taxon>Bacteria</taxon>
        <taxon>Pseudomonadati</taxon>
        <taxon>Pseudomonadota</taxon>
        <taxon>Gammaproteobacteria</taxon>
        <taxon>Alteromonadales</taxon>
        <taxon>Alteromonadaceae</taxon>
        <taxon>Alteromonas/Salinimonas group</taxon>
        <taxon>Salinimonas</taxon>
    </lineage>
</organism>
<keyword evidence="9" id="KW-1185">Reference proteome</keyword>
<dbReference type="InterPro" id="IPR013321">
    <property type="entry name" value="Arc_rbn_hlx_hlx"/>
</dbReference>
<dbReference type="GO" id="GO:0032297">
    <property type="term" value="P:negative regulation of DNA-templated DNA replication initiation"/>
    <property type="evidence" value="ECO:0007669"/>
    <property type="project" value="InterPro"/>
</dbReference>
<evidence type="ECO:0000313" key="8">
    <source>
        <dbReference type="EMBL" id="AXR06133.1"/>
    </source>
</evidence>
<evidence type="ECO:0000256" key="5">
    <source>
        <dbReference type="SAM" id="MobiDB-lite"/>
    </source>
</evidence>
<feature type="domain" description="Negative modulator of initiation of replication SeqA N-terminal" evidence="7">
    <location>
        <begin position="1"/>
        <end position="33"/>
    </location>
</feature>